<evidence type="ECO:0000256" key="7">
    <source>
        <dbReference type="ARBA" id="ARBA00023136"/>
    </source>
</evidence>
<feature type="domain" description="G-protein coupled receptors family 1 profile" evidence="14">
    <location>
        <begin position="56"/>
        <end position="326"/>
    </location>
</feature>
<keyword evidence="10" id="KW-0325">Glycoprotein</keyword>
<comment type="subcellular location">
    <subcellularLocation>
        <location evidence="1">Cell membrane</location>
        <topology evidence="1">Multi-pass membrane protein</topology>
    </subcellularLocation>
</comment>
<keyword evidence="6 12" id="KW-0297">G-protein coupled receptor</keyword>
<dbReference type="OrthoDB" id="10049706at2759"/>
<keyword evidence="9 12" id="KW-0675">Receptor</keyword>
<dbReference type="InterPro" id="IPR000276">
    <property type="entry name" value="GPCR_Rhodpsn"/>
</dbReference>
<keyword evidence="8" id="KW-1015">Disulfide bond</keyword>
<feature type="transmembrane region" description="Helical" evidence="13">
    <location>
        <begin position="305"/>
        <end position="329"/>
    </location>
</feature>
<evidence type="ECO:0000256" key="11">
    <source>
        <dbReference type="ARBA" id="ARBA00023224"/>
    </source>
</evidence>
<evidence type="ECO:0000256" key="3">
    <source>
        <dbReference type="ARBA" id="ARBA00022475"/>
    </source>
</evidence>
<dbReference type="InterPro" id="IPR001556">
    <property type="entry name" value="Bombsn_rcpt-like"/>
</dbReference>
<dbReference type="GO" id="GO:0005886">
    <property type="term" value="C:plasma membrane"/>
    <property type="evidence" value="ECO:0007669"/>
    <property type="project" value="UniProtKB-SubCell"/>
</dbReference>
<evidence type="ECO:0000256" key="8">
    <source>
        <dbReference type="ARBA" id="ARBA00023157"/>
    </source>
</evidence>
<keyword evidence="16" id="KW-1185">Reference proteome</keyword>
<evidence type="ECO:0000256" key="2">
    <source>
        <dbReference type="ARBA" id="ARBA00010663"/>
    </source>
</evidence>
<dbReference type="InterPro" id="IPR017452">
    <property type="entry name" value="GPCR_Rhodpsn_7TM"/>
</dbReference>
<dbReference type="PANTHER" id="PTHR45695">
    <property type="entry name" value="LEUCOKININ RECEPTOR-RELATED"/>
    <property type="match status" value="1"/>
</dbReference>
<feature type="transmembrane region" description="Helical" evidence="13">
    <location>
        <begin position="121"/>
        <end position="139"/>
    </location>
</feature>
<keyword evidence="3" id="KW-1003">Cell membrane</keyword>
<feature type="transmembrane region" description="Helical" evidence="13">
    <location>
        <begin position="77"/>
        <end position="101"/>
    </location>
</feature>
<proteinExistence type="inferred from homology"/>
<comment type="similarity">
    <text evidence="2 12">Belongs to the G-protein coupled receptor 1 family.</text>
</comment>
<reference evidence="15" key="1">
    <citation type="submission" date="2022-02" db="EMBL/GenBank/DDBJ databases">
        <authorList>
            <person name="King R."/>
        </authorList>
    </citation>
    <scope>NUCLEOTIDE SEQUENCE</scope>
</reference>
<dbReference type="Proteomes" id="UP001154329">
    <property type="component" value="Chromosome 4"/>
</dbReference>
<keyword evidence="5 13" id="KW-1133">Transmembrane helix</keyword>
<feature type="transmembrane region" description="Helical" evidence="13">
    <location>
        <begin position="268"/>
        <end position="293"/>
    </location>
</feature>
<name>A0A9P0NRR2_APHGO</name>
<evidence type="ECO:0000313" key="15">
    <source>
        <dbReference type="EMBL" id="CAH1737169.1"/>
    </source>
</evidence>
<keyword evidence="11 12" id="KW-0807">Transducer</keyword>
<evidence type="ECO:0000256" key="13">
    <source>
        <dbReference type="SAM" id="Phobius"/>
    </source>
</evidence>
<evidence type="ECO:0000256" key="4">
    <source>
        <dbReference type="ARBA" id="ARBA00022692"/>
    </source>
</evidence>
<feature type="transmembrane region" description="Helical" evidence="13">
    <location>
        <begin position="40"/>
        <end position="65"/>
    </location>
</feature>
<sequence>MRTIGSRPQTERVVDMTNISTNHTLSTNDYHDYTVRPETYIVPVLFAIIFVVGIIGNVTLVLIFVRNKQMRNVPNIYIINLALGDLLVIISCVPFASTAYIFPTWPYGLAVCKVLETAKDVSIGVSVFTLTALSADRYFAIVNPMRKLHASINGRFATRFTLTVVAVIWAVAVACAVPAARFSYVRQFRKHNVTVLEVCYPFSEHLGPAYPMVMVMFKFLVYYAVPLAVIACFYVLIARYLLHTTNNMPGELQGQIRQVRARKKVAKAVLAFVLMFAICYLPHHVFMLWFYYYPKSTENYNTFWHVLRIVGFCLSFINSGINPIALYLVSGTFRKHFDKQLFWWCMASSAVTTESNLFVIKKNGATSRDRKITEFITLPSMHSTTNKNKSNKMTFTMITNNEGQKINCAQKGVESGWLSPST</sequence>
<evidence type="ECO:0000256" key="6">
    <source>
        <dbReference type="ARBA" id="ARBA00023040"/>
    </source>
</evidence>
<dbReference type="PROSITE" id="PS50262">
    <property type="entry name" value="G_PROTEIN_RECEP_F1_2"/>
    <property type="match status" value="1"/>
</dbReference>
<keyword evidence="7 13" id="KW-0472">Membrane</keyword>
<keyword evidence="4 12" id="KW-0812">Transmembrane</keyword>
<evidence type="ECO:0000313" key="16">
    <source>
        <dbReference type="Proteomes" id="UP001154329"/>
    </source>
</evidence>
<feature type="transmembrane region" description="Helical" evidence="13">
    <location>
        <begin position="220"/>
        <end position="242"/>
    </location>
</feature>
<evidence type="ECO:0000256" key="10">
    <source>
        <dbReference type="ARBA" id="ARBA00023180"/>
    </source>
</evidence>
<dbReference type="AlphaFoldDB" id="A0A9P0NRR2"/>
<dbReference type="PROSITE" id="PS00237">
    <property type="entry name" value="G_PROTEIN_RECEP_F1_1"/>
    <property type="match status" value="1"/>
</dbReference>
<evidence type="ECO:0000256" key="9">
    <source>
        <dbReference type="ARBA" id="ARBA00023170"/>
    </source>
</evidence>
<evidence type="ECO:0000256" key="5">
    <source>
        <dbReference type="ARBA" id="ARBA00022989"/>
    </source>
</evidence>
<evidence type="ECO:0000259" key="14">
    <source>
        <dbReference type="PROSITE" id="PS50262"/>
    </source>
</evidence>
<dbReference type="PRINTS" id="PR00358">
    <property type="entry name" value="BOMBESINR"/>
</dbReference>
<protein>
    <recommendedName>
        <fullName evidence="14">G-protein coupled receptors family 1 profile domain-containing protein</fullName>
    </recommendedName>
</protein>
<gene>
    <name evidence="15" type="ORF">APHIGO_LOCUS10755</name>
</gene>
<dbReference type="EMBL" id="OU899037">
    <property type="protein sequence ID" value="CAH1737169.1"/>
    <property type="molecule type" value="Genomic_DNA"/>
</dbReference>
<dbReference type="SUPFAM" id="SSF81321">
    <property type="entry name" value="Family A G protein-coupled receptor-like"/>
    <property type="match status" value="1"/>
</dbReference>
<dbReference type="Pfam" id="PF00001">
    <property type="entry name" value="7tm_1"/>
    <property type="match status" value="1"/>
</dbReference>
<organism evidence="15 16">
    <name type="scientific">Aphis gossypii</name>
    <name type="common">Cotton aphid</name>
    <dbReference type="NCBI Taxonomy" id="80765"/>
    <lineage>
        <taxon>Eukaryota</taxon>
        <taxon>Metazoa</taxon>
        <taxon>Ecdysozoa</taxon>
        <taxon>Arthropoda</taxon>
        <taxon>Hexapoda</taxon>
        <taxon>Insecta</taxon>
        <taxon>Pterygota</taxon>
        <taxon>Neoptera</taxon>
        <taxon>Paraneoptera</taxon>
        <taxon>Hemiptera</taxon>
        <taxon>Sternorrhyncha</taxon>
        <taxon>Aphidomorpha</taxon>
        <taxon>Aphidoidea</taxon>
        <taxon>Aphididae</taxon>
        <taxon>Aphidini</taxon>
        <taxon>Aphis</taxon>
        <taxon>Aphis</taxon>
    </lineage>
</organism>
<dbReference type="PANTHER" id="PTHR45695:SF26">
    <property type="entry name" value="NEUROPEPTIDE CCHAMIDE-1 RECEPTOR"/>
    <property type="match status" value="1"/>
</dbReference>
<reference evidence="15" key="2">
    <citation type="submission" date="2022-10" db="EMBL/GenBank/DDBJ databases">
        <authorList>
            <consortium name="ENA_rothamsted_submissions"/>
            <consortium name="culmorum"/>
            <person name="King R."/>
        </authorList>
    </citation>
    <scope>NUCLEOTIDE SEQUENCE</scope>
</reference>
<dbReference type="PRINTS" id="PR00237">
    <property type="entry name" value="GPCRRHODOPSN"/>
</dbReference>
<evidence type="ECO:0000256" key="1">
    <source>
        <dbReference type="ARBA" id="ARBA00004651"/>
    </source>
</evidence>
<dbReference type="Gene3D" id="1.20.1070.10">
    <property type="entry name" value="Rhodopsin 7-helix transmembrane proteins"/>
    <property type="match status" value="1"/>
</dbReference>
<accession>A0A9P0NRR2</accession>
<evidence type="ECO:0000256" key="12">
    <source>
        <dbReference type="RuleBase" id="RU000688"/>
    </source>
</evidence>
<feature type="transmembrane region" description="Helical" evidence="13">
    <location>
        <begin position="160"/>
        <end position="180"/>
    </location>
</feature>
<dbReference type="GO" id="GO:0008188">
    <property type="term" value="F:neuropeptide receptor activity"/>
    <property type="evidence" value="ECO:0007669"/>
    <property type="project" value="TreeGrafter"/>
</dbReference>